<evidence type="ECO:0000313" key="5">
    <source>
        <dbReference type="Ensembl" id="ENSMZEP00005008351.1"/>
    </source>
</evidence>
<organism evidence="5 6">
    <name type="scientific">Maylandia zebra</name>
    <name type="common">zebra mbuna</name>
    <dbReference type="NCBI Taxonomy" id="106582"/>
    <lineage>
        <taxon>Eukaryota</taxon>
        <taxon>Metazoa</taxon>
        <taxon>Chordata</taxon>
        <taxon>Craniata</taxon>
        <taxon>Vertebrata</taxon>
        <taxon>Euteleostomi</taxon>
        <taxon>Actinopterygii</taxon>
        <taxon>Neopterygii</taxon>
        <taxon>Teleostei</taxon>
        <taxon>Neoteleostei</taxon>
        <taxon>Acanthomorphata</taxon>
        <taxon>Ovalentaria</taxon>
        <taxon>Cichlomorphae</taxon>
        <taxon>Cichliformes</taxon>
        <taxon>Cichlidae</taxon>
        <taxon>African cichlids</taxon>
        <taxon>Pseudocrenilabrinae</taxon>
        <taxon>Haplochromini</taxon>
        <taxon>Maylandia</taxon>
        <taxon>Maylandia zebra complex</taxon>
    </lineage>
</organism>
<reference evidence="5 6" key="1">
    <citation type="journal article" date="2014" name="Nature">
        <title>The genomic substrate for adaptive radiation in African cichlid fish.</title>
        <authorList>
            <person name="Brawand D."/>
            <person name="Wagner C.E."/>
            <person name="Li Y.I."/>
            <person name="Malinsky M."/>
            <person name="Keller I."/>
            <person name="Fan S."/>
            <person name="Simakov O."/>
            <person name="Ng A.Y."/>
            <person name="Lim Z.W."/>
            <person name="Bezault E."/>
            <person name="Turner-Maier J."/>
            <person name="Johnson J."/>
            <person name="Alcazar R."/>
            <person name="Noh H.J."/>
            <person name="Russell P."/>
            <person name="Aken B."/>
            <person name="Alfoldi J."/>
            <person name="Amemiya C."/>
            <person name="Azzouzi N."/>
            <person name="Baroiller J.F."/>
            <person name="Barloy-Hubler F."/>
            <person name="Berlin A."/>
            <person name="Bloomquist R."/>
            <person name="Carleton K.L."/>
            <person name="Conte M.A."/>
            <person name="D'Cotta H."/>
            <person name="Eshel O."/>
            <person name="Gaffney L."/>
            <person name="Galibert F."/>
            <person name="Gante H.F."/>
            <person name="Gnerre S."/>
            <person name="Greuter L."/>
            <person name="Guyon R."/>
            <person name="Haddad N.S."/>
            <person name="Haerty W."/>
            <person name="Harris R.M."/>
            <person name="Hofmann H.A."/>
            <person name="Hourlier T."/>
            <person name="Hulata G."/>
            <person name="Jaffe D.B."/>
            <person name="Lara M."/>
            <person name="Lee A.P."/>
            <person name="MacCallum I."/>
            <person name="Mwaiko S."/>
            <person name="Nikaido M."/>
            <person name="Nishihara H."/>
            <person name="Ozouf-Costaz C."/>
            <person name="Penman D.J."/>
            <person name="Przybylski D."/>
            <person name="Rakotomanga M."/>
            <person name="Renn S.C.P."/>
            <person name="Ribeiro F.J."/>
            <person name="Ron M."/>
            <person name="Salzburger W."/>
            <person name="Sanchez-Pulido L."/>
            <person name="Santos M.E."/>
            <person name="Searle S."/>
            <person name="Sharpe T."/>
            <person name="Swofford R."/>
            <person name="Tan F.J."/>
            <person name="Williams L."/>
            <person name="Young S."/>
            <person name="Yin S."/>
            <person name="Okada N."/>
            <person name="Kocher T.D."/>
            <person name="Miska E.A."/>
            <person name="Lander E.S."/>
            <person name="Venkatesh B."/>
            <person name="Fernald R.D."/>
            <person name="Meyer A."/>
            <person name="Ponting C.P."/>
            <person name="Streelman J.T."/>
            <person name="Lindblad-Toh K."/>
            <person name="Seehausen O."/>
            <person name="Di Palma F."/>
        </authorList>
    </citation>
    <scope>NUCLEOTIDE SEQUENCE</scope>
</reference>
<dbReference type="InterPro" id="IPR003599">
    <property type="entry name" value="Ig_sub"/>
</dbReference>
<dbReference type="Ensembl" id="ENSMZET00005008684.1">
    <property type="protein sequence ID" value="ENSMZEP00005008351.1"/>
    <property type="gene ID" value="ENSMZEG00005006366.1"/>
</dbReference>
<dbReference type="AlphaFoldDB" id="A0A3P9BF27"/>
<evidence type="ECO:0000313" key="6">
    <source>
        <dbReference type="Proteomes" id="UP000265160"/>
    </source>
</evidence>
<dbReference type="InterPro" id="IPR036179">
    <property type="entry name" value="Ig-like_dom_sf"/>
</dbReference>
<dbReference type="SMART" id="SM00409">
    <property type="entry name" value="IG"/>
    <property type="match status" value="2"/>
</dbReference>
<dbReference type="InterPro" id="IPR013783">
    <property type="entry name" value="Ig-like_fold"/>
</dbReference>
<dbReference type="SUPFAM" id="SSF48726">
    <property type="entry name" value="Immunoglobulin"/>
    <property type="match status" value="2"/>
</dbReference>
<keyword evidence="6" id="KW-1185">Reference proteome</keyword>
<evidence type="ECO:0000256" key="3">
    <source>
        <dbReference type="ARBA" id="ARBA00023319"/>
    </source>
</evidence>
<dbReference type="FunFam" id="2.60.40.10:FF:000425">
    <property type="entry name" value="Myosin light chain kinase"/>
    <property type="match status" value="2"/>
</dbReference>
<dbReference type="PANTHER" id="PTHR47633">
    <property type="entry name" value="IMMUNOGLOBULIN"/>
    <property type="match status" value="1"/>
</dbReference>
<sequence>MVTCAATLNIDGEFSRRSHTNWIKLTGSYCTFISCQEGPKSVHVPHRIDFNFRISCGFPVRQGLICITSNVSRTDSQSLTALADYGDIMMAACKHVLIGQVCFKSPSIPVTVEEETQESYFTGIKLADKTKTLELEPESKRFSSTLEKKKEKPVFLSELSPAAVTVGETATFTVRVSGFPKPTVQWFHNGHTITSSSVYTFIHEHDEYSLVINTVHRECEGEYSCTVSNRFAEERTFAVTGKRPEFTKTIESLQRQEGAQGVFSYTVTGDPLPEVQWLKGTSHIQPSGFCIIVNNPDGSGFINIKSVKQEHSGIYTCKASNQYGEASCTAELLVFREKAQEEDTTNTNFCVISAPAVYSHVLVAFFSLLQTQ</sequence>
<keyword evidence="2" id="KW-0963">Cytoplasm</keyword>
<reference evidence="5" key="3">
    <citation type="submission" date="2025-09" db="UniProtKB">
        <authorList>
            <consortium name="Ensembl"/>
        </authorList>
    </citation>
    <scope>IDENTIFICATION</scope>
</reference>
<feature type="domain" description="Ig-like" evidence="4">
    <location>
        <begin position="244"/>
        <end position="333"/>
    </location>
</feature>
<dbReference type="PANTHER" id="PTHR47633:SF4">
    <property type="entry name" value="MYOPALLADIN ISOFORM X1"/>
    <property type="match status" value="1"/>
</dbReference>
<evidence type="ECO:0000256" key="1">
    <source>
        <dbReference type="ARBA" id="ARBA00004496"/>
    </source>
</evidence>
<dbReference type="Gene3D" id="2.60.40.10">
    <property type="entry name" value="Immunoglobulins"/>
    <property type="match status" value="2"/>
</dbReference>
<dbReference type="InterPro" id="IPR003598">
    <property type="entry name" value="Ig_sub2"/>
</dbReference>
<accession>A0A3P9BF27</accession>
<dbReference type="GO" id="GO:0005737">
    <property type="term" value="C:cytoplasm"/>
    <property type="evidence" value="ECO:0007669"/>
    <property type="project" value="UniProtKB-SubCell"/>
</dbReference>
<dbReference type="InterPro" id="IPR013098">
    <property type="entry name" value="Ig_I-set"/>
</dbReference>
<proteinExistence type="predicted"/>
<reference evidence="5" key="2">
    <citation type="submission" date="2025-08" db="UniProtKB">
        <authorList>
            <consortium name="Ensembl"/>
        </authorList>
    </citation>
    <scope>IDENTIFICATION</scope>
</reference>
<dbReference type="SMART" id="SM00408">
    <property type="entry name" value="IGc2"/>
    <property type="match status" value="2"/>
</dbReference>
<dbReference type="PROSITE" id="PS50835">
    <property type="entry name" value="IG_LIKE"/>
    <property type="match status" value="2"/>
</dbReference>
<protein>
    <recommendedName>
        <fullName evidence="4">Ig-like domain-containing protein</fullName>
    </recommendedName>
</protein>
<comment type="subcellular location">
    <subcellularLocation>
        <location evidence="1">Cytoplasm</location>
    </subcellularLocation>
</comment>
<dbReference type="GeneTree" id="ENSGT01110000267173"/>
<evidence type="ECO:0000256" key="2">
    <source>
        <dbReference type="ARBA" id="ARBA00022490"/>
    </source>
</evidence>
<feature type="domain" description="Ig-like" evidence="4">
    <location>
        <begin position="153"/>
        <end position="238"/>
    </location>
</feature>
<dbReference type="Proteomes" id="UP000265160">
    <property type="component" value="LG16"/>
</dbReference>
<keyword evidence="3" id="KW-0393">Immunoglobulin domain</keyword>
<dbReference type="InterPro" id="IPR007110">
    <property type="entry name" value="Ig-like_dom"/>
</dbReference>
<name>A0A3P9BF27_9CICH</name>
<dbReference type="Pfam" id="PF07679">
    <property type="entry name" value="I-set"/>
    <property type="match status" value="2"/>
</dbReference>
<evidence type="ECO:0000259" key="4">
    <source>
        <dbReference type="PROSITE" id="PS50835"/>
    </source>
</evidence>